<evidence type="ECO:0000313" key="2">
    <source>
        <dbReference type="Proteomes" id="UP000699042"/>
    </source>
</evidence>
<protein>
    <submittedName>
        <fullName evidence="1">Protein transporter SEC23</fullName>
    </submittedName>
</protein>
<dbReference type="AlphaFoldDB" id="A0A9P7RHC2"/>
<gene>
    <name evidence="1" type="ORF">JMJ77_008034</name>
</gene>
<comment type="caution">
    <text evidence="1">The sequence shown here is derived from an EMBL/GenBank/DDBJ whole genome shotgun (WGS) entry which is preliminary data.</text>
</comment>
<accession>A0A9P7RHC2</accession>
<reference evidence="1" key="1">
    <citation type="submission" date="2021-05" db="EMBL/GenBank/DDBJ databases">
        <title>Comparative genomics of three Colletotrichum scovillei strains and genetic complementation revealed genes involved fungal growth and virulence on chili pepper.</title>
        <authorList>
            <person name="Hsieh D.-K."/>
            <person name="Chuang S.-C."/>
            <person name="Chen C.-Y."/>
            <person name="Chao Y.-T."/>
            <person name="Lu M.-Y.J."/>
            <person name="Lee M.-H."/>
            <person name="Shih M.-C."/>
        </authorList>
    </citation>
    <scope>NUCLEOTIDE SEQUENCE</scope>
    <source>
        <strain evidence="1">Coll-153</strain>
    </source>
</reference>
<evidence type="ECO:0000313" key="1">
    <source>
        <dbReference type="EMBL" id="KAG7055579.1"/>
    </source>
</evidence>
<feature type="non-terminal residue" evidence="1">
    <location>
        <position position="1"/>
    </location>
</feature>
<dbReference type="Proteomes" id="UP000699042">
    <property type="component" value="Unassembled WGS sequence"/>
</dbReference>
<sequence length="67" mass="7566">MYQIEHSCVGLTPRVTLLILVSRLAPLGDRLAVENENVEEGVEKKDMGGLNRSRVQQHRLATLLIKR</sequence>
<organism evidence="1 2">
    <name type="scientific">Colletotrichum scovillei</name>
    <dbReference type="NCBI Taxonomy" id="1209932"/>
    <lineage>
        <taxon>Eukaryota</taxon>
        <taxon>Fungi</taxon>
        <taxon>Dikarya</taxon>
        <taxon>Ascomycota</taxon>
        <taxon>Pezizomycotina</taxon>
        <taxon>Sordariomycetes</taxon>
        <taxon>Hypocreomycetidae</taxon>
        <taxon>Glomerellales</taxon>
        <taxon>Glomerellaceae</taxon>
        <taxon>Colletotrichum</taxon>
        <taxon>Colletotrichum acutatum species complex</taxon>
    </lineage>
</organism>
<dbReference type="EMBL" id="JAESDN010000002">
    <property type="protein sequence ID" value="KAG7055579.1"/>
    <property type="molecule type" value="Genomic_DNA"/>
</dbReference>
<name>A0A9P7RHC2_9PEZI</name>
<keyword evidence="2" id="KW-1185">Reference proteome</keyword>
<proteinExistence type="predicted"/>